<evidence type="ECO:0000313" key="4">
    <source>
        <dbReference type="Proteomes" id="UP000027002"/>
    </source>
</evidence>
<dbReference type="InterPro" id="IPR011009">
    <property type="entry name" value="Kinase-like_dom_sf"/>
</dbReference>
<evidence type="ECO:0000313" key="3">
    <source>
        <dbReference type="EMBL" id="QUC20273.1"/>
    </source>
</evidence>
<dbReference type="KEGG" id="uvi:66065292"/>
<dbReference type="InterPro" id="IPR040976">
    <property type="entry name" value="Pkinase_fungal"/>
</dbReference>
<dbReference type="AlphaFoldDB" id="A0A8E5HRX5"/>
<dbReference type="Pfam" id="PF17667">
    <property type="entry name" value="Pkinase_fungal"/>
    <property type="match status" value="1"/>
</dbReference>
<name>A0A8E5HRX5_USTVR</name>
<dbReference type="GeneID" id="66065292"/>
<evidence type="ECO:0000256" key="1">
    <source>
        <dbReference type="SAM" id="MobiDB-lite"/>
    </source>
</evidence>
<dbReference type="EMBL" id="CP072756">
    <property type="protein sequence ID" value="QUC20273.1"/>
    <property type="molecule type" value="Genomic_DNA"/>
</dbReference>
<reference evidence="3" key="1">
    <citation type="submission" date="2020-03" db="EMBL/GenBank/DDBJ databases">
        <title>A mixture of massive structural variations and highly conserved coding sequences in Ustilaginoidea virens genome.</title>
        <authorList>
            <person name="Zhang K."/>
            <person name="Zhao Z."/>
            <person name="Zhang Z."/>
            <person name="Li Y."/>
            <person name="Hsiang T."/>
            <person name="Sun W."/>
        </authorList>
    </citation>
    <scope>NUCLEOTIDE SEQUENCE</scope>
    <source>
        <strain evidence="3">UV-8b</strain>
    </source>
</reference>
<dbReference type="Proteomes" id="UP000027002">
    <property type="component" value="Chromosome 4"/>
</dbReference>
<gene>
    <name evidence="3" type="ORF">UV8b_04514</name>
</gene>
<dbReference type="OrthoDB" id="5150075at2759"/>
<evidence type="ECO:0000259" key="2">
    <source>
        <dbReference type="Pfam" id="PF17667"/>
    </source>
</evidence>
<feature type="region of interest" description="Disordered" evidence="1">
    <location>
        <begin position="514"/>
        <end position="544"/>
    </location>
</feature>
<dbReference type="RefSeq" id="XP_042997946.1">
    <property type="nucleotide sequence ID" value="XM_043142012.1"/>
</dbReference>
<organism evidence="3 4">
    <name type="scientific">Ustilaginoidea virens</name>
    <name type="common">Rice false smut fungus</name>
    <name type="synonym">Villosiclava virens</name>
    <dbReference type="NCBI Taxonomy" id="1159556"/>
    <lineage>
        <taxon>Eukaryota</taxon>
        <taxon>Fungi</taxon>
        <taxon>Dikarya</taxon>
        <taxon>Ascomycota</taxon>
        <taxon>Pezizomycotina</taxon>
        <taxon>Sordariomycetes</taxon>
        <taxon>Hypocreomycetidae</taxon>
        <taxon>Hypocreales</taxon>
        <taxon>Clavicipitaceae</taxon>
        <taxon>Ustilaginoidea</taxon>
    </lineage>
</organism>
<accession>A0A8E5HRX5</accession>
<dbReference type="PANTHER" id="PTHR38248">
    <property type="entry name" value="FUNK1 6"/>
    <property type="match status" value="1"/>
</dbReference>
<dbReference type="Gene3D" id="1.10.510.10">
    <property type="entry name" value="Transferase(Phosphotransferase) domain 1"/>
    <property type="match status" value="1"/>
</dbReference>
<feature type="domain" description="Fungal-type protein kinase" evidence="2">
    <location>
        <begin position="279"/>
        <end position="683"/>
    </location>
</feature>
<dbReference type="PANTHER" id="PTHR38248:SF2">
    <property type="entry name" value="FUNK1 11"/>
    <property type="match status" value="1"/>
</dbReference>
<keyword evidence="4" id="KW-1185">Reference proteome</keyword>
<protein>
    <recommendedName>
        <fullName evidence="2">Fungal-type protein kinase domain-containing protein</fullName>
    </recommendedName>
</protein>
<proteinExistence type="predicted"/>
<sequence>MINQNQSDLIKNNPIGDILEPFRSSFRAKFQNPSSRLDQLNLEELQALFVDLLTILQTTRACRLLKTSRNGPNLLSDLFRLGFAISSGEFELVRTKPLLQAALADCLDEQSIWDNVYDLLADSTSPPRSIASVVEQTPWRGSTGSIVNSSELRDDVSKILREELGPLYVGVSGLHDAILRSVPTLDTASEIAFRECIKGDSPLFDGGWTGWPILAIQDDVVAWLVGIIPKLEAFAGARNPIMSQRRKLLAQPRTPLEGSTGKRSLDVGFVNRDFTPRGGGIDAKYRWSQVLVAGELKSNPKSDIASDAWIDLAKYAREVLAAQDTRRFVLGFTLCGPFMRIWQFDRIGGIASEKFDINDNAELFIKTILGFLWIDTETLGFDPTIVVTARGRHIEIQREGKTERLILDDKIMYRAKCIAGRATTCWKAYPQDDPKTPLVIKDSWQYTDKVEEGALLREATEAGVVNIARYYHHEIVRVGGVDDDISHNVRQGLDITKATNYRIATSRFTVRTSTSDVSRKSRATSAGMKRTSSETNATVPPSKRSCLTLPANQSIQPPANRIHTRTIMRDYGKPIYDATSPAALLGGLAACIKGHESLVQKKNYLHRDISINNLRINEDEDNPSYPAFLIDLDHAIDQQRKVASGAKTRTGTRAFMAIGALLGENHSFMHDLESFFWVLLWICVHFDGQQARVVKRFDEWNYLSMEIVADLKKALVIDEDDFCGMMENLFTPYYQPLAVTVNRLRRVVFPQGKRWKYPDLGRYQQMKDILVEAQKGQF</sequence>
<dbReference type="SUPFAM" id="SSF56112">
    <property type="entry name" value="Protein kinase-like (PK-like)"/>
    <property type="match status" value="1"/>
</dbReference>